<name>A0ACB9H267_CICIN</name>
<reference evidence="1 2" key="2">
    <citation type="journal article" date="2022" name="Mol. Ecol. Resour.">
        <title>The genomes of chicory, endive, great burdock and yacon provide insights into Asteraceae paleo-polyploidization history and plant inulin production.</title>
        <authorList>
            <person name="Fan W."/>
            <person name="Wang S."/>
            <person name="Wang H."/>
            <person name="Wang A."/>
            <person name="Jiang F."/>
            <person name="Liu H."/>
            <person name="Zhao H."/>
            <person name="Xu D."/>
            <person name="Zhang Y."/>
        </authorList>
    </citation>
    <scope>NUCLEOTIDE SEQUENCE [LARGE SCALE GENOMIC DNA]</scope>
    <source>
        <strain evidence="2">cv. Punajuju</strain>
        <tissue evidence="1">Leaves</tissue>
    </source>
</reference>
<evidence type="ECO:0000313" key="2">
    <source>
        <dbReference type="Proteomes" id="UP001055811"/>
    </source>
</evidence>
<dbReference type="Proteomes" id="UP001055811">
    <property type="component" value="Linkage Group LG01"/>
</dbReference>
<comment type="caution">
    <text evidence="1">The sequence shown here is derived from an EMBL/GenBank/DDBJ whole genome shotgun (WGS) entry which is preliminary data.</text>
</comment>
<gene>
    <name evidence="1" type="ORF">L2E82_02629</name>
</gene>
<organism evidence="1 2">
    <name type="scientific">Cichorium intybus</name>
    <name type="common">Chicory</name>
    <dbReference type="NCBI Taxonomy" id="13427"/>
    <lineage>
        <taxon>Eukaryota</taxon>
        <taxon>Viridiplantae</taxon>
        <taxon>Streptophyta</taxon>
        <taxon>Embryophyta</taxon>
        <taxon>Tracheophyta</taxon>
        <taxon>Spermatophyta</taxon>
        <taxon>Magnoliopsida</taxon>
        <taxon>eudicotyledons</taxon>
        <taxon>Gunneridae</taxon>
        <taxon>Pentapetalae</taxon>
        <taxon>asterids</taxon>
        <taxon>campanulids</taxon>
        <taxon>Asterales</taxon>
        <taxon>Asteraceae</taxon>
        <taxon>Cichorioideae</taxon>
        <taxon>Cichorieae</taxon>
        <taxon>Cichoriinae</taxon>
        <taxon>Cichorium</taxon>
    </lineage>
</organism>
<sequence>MSCKGQQQQPAHGPNETTVRANVGSNDAWIRGGFQGRYDVFGRGMLGRVKGLGRGMCWTFGEIGKGSGVRLLVIGRGSVLGRGGGGDFVREGGIEFGHGTSREASGSW</sequence>
<protein>
    <submittedName>
        <fullName evidence="1">Uncharacterized protein</fullName>
    </submittedName>
</protein>
<accession>A0ACB9H267</accession>
<keyword evidence="2" id="KW-1185">Reference proteome</keyword>
<evidence type="ECO:0000313" key="1">
    <source>
        <dbReference type="EMBL" id="KAI3789825.1"/>
    </source>
</evidence>
<dbReference type="EMBL" id="CM042009">
    <property type="protein sequence ID" value="KAI3789825.1"/>
    <property type="molecule type" value="Genomic_DNA"/>
</dbReference>
<reference evidence="2" key="1">
    <citation type="journal article" date="2022" name="Mol. Ecol. Resour.">
        <title>The genomes of chicory, endive, great burdock and yacon provide insights into Asteraceae palaeo-polyploidization history and plant inulin production.</title>
        <authorList>
            <person name="Fan W."/>
            <person name="Wang S."/>
            <person name="Wang H."/>
            <person name="Wang A."/>
            <person name="Jiang F."/>
            <person name="Liu H."/>
            <person name="Zhao H."/>
            <person name="Xu D."/>
            <person name="Zhang Y."/>
        </authorList>
    </citation>
    <scope>NUCLEOTIDE SEQUENCE [LARGE SCALE GENOMIC DNA]</scope>
    <source>
        <strain evidence="2">cv. Punajuju</strain>
    </source>
</reference>
<proteinExistence type="predicted"/>